<accession>C1N9N7</accession>
<dbReference type="Proteomes" id="UP000001876">
    <property type="component" value="Unassembled WGS sequence"/>
</dbReference>
<evidence type="ECO:0000313" key="2">
    <source>
        <dbReference type="EMBL" id="EEH51101.1"/>
    </source>
</evidence>
<feature type="region of interest" description="Disordered" evidence="1">
    <location>
        <begin position="166"/>
        <end position="215"/>
    </location>
</feature>
<feature type="region of interest" description="Disordered" evidence="1">
    <location>
        <begin position="102"/>
        <end position="138"/>
    </location>
</feature>
<reference evidence="2 3" key="1">
    <citation type="journal article" date="2009" name="Science">
        <title>Green evolution and dynamic adaptations revealed by genomes of the marine picoeukaryotes Micromonas.</title>
        <authorList>
            <person name="Worden A.Z."/>
            <person name="Lee J.H."/>
            <person name="Mock T."/>
            <person name="Rouze P."/>
            <person name="Simmons M.P."/>
            <person name="Aerts A.L."/>
            <person name="Allen A.E."/>
            <person name="Cuvelier M.L."/>
            <person name="Derelle E."/>
            <person name="Everett M.V."/>
            <person name="Foulon E."/>
            <person name="Grimwood J."/>
            <person name="Gundlach H."/>
            <person name="Henrissat B."/>
            <person name="Napoli C."/>
            <person name="McDonald S.M."/>
            <person name="Parker M.S."/>
            <person name="Rombauts S."/>
            <person name="Salamov A."/>
            <person name="Von Dassow P."/>
            <person name="Badger J.H."/>
            <person name="Coutinho P.M."/>
            <person name="Demir E."/>
            <person name="Dubchak I."/>
            <person name="Gentemann C."/>
            <person name="Eikrem W."/>
            <person name="Gready J.E."/>
            <person name="John U."/>
            <person name="Lanier W."/>
            <person name="Lindquist E.A."/>
            <person name="Lucas S."/>
            <person name="Mayer K.F."/>
            <person name="Moreau H."/>
            <person name="Not F."/>
            <person name="Otillar R."/>
            <person name="Panaud O."/>
            <person name="Pangilinan J."/>
            <person name="Paulsen I."/>
            <person name="Piegu B."/>
            <person name="Poliakov A."/>
            <person name="Robbens S."/>
            <person name="Schmutz J."/>
            <person name="Toulza E."/>
            <person name="Wyss T."/>
            <person name="Zelensky A."/>
            <person name="Zhou K."/>
            <person name="Armbrust E.V."/>
            <person name="Bhattacharya D."/>
            <person name="Goodenough U.W."/>
            <person name="Van de Peer Y."/>
            <person name="Grigoriev I.V."/>
        </authorList>
    </citation>
    <scope>NUCLEOTIDE SEQUENCE [LARGE SCALE GENOMIC DNA]</scope>
    <source>
        <strain evidence="2 3">CCMP1545</strain>
    </source>
</reference>
<gene>
    <name evidence="2" type="ORF">MICPUCDRAFT_54558</name>
</gene>
<protein>
    <submittedName>
        <fullName evidence="2">Predicted protein</fullName>
    </submittedName>
</protein>
<evidence type="ECO:0000256" key="1">
    <source>
        <dbReference type="SAM" id="MobiDB-lite"/>
    </source>
</evidence>
<feature type="compositionally biased region" description="Basic residues" evidence="1">
    <location>
        <begin position="197"/>
        <end position="206"/>
    </location>
</feature>
<keyword evidence="3" id="KW-1185">Reference proteome</keyword>
<feature type="compositionally biased region" description="Basic and acidic residues" evidence="1">
    <location>
        <begin position="105"/>
        <end position="122"/>
    </location>
</feature>
<name>C1N9N7_MICPC</name>
<dbReference type="KEGG" id="mpp:MICPUCDRAFT_54558"/>
<dbReference type="AlphaFoldDB" id="C1N9N7"/>
<evidence type="ECO:0000313" key="3">
    <source>
        <dbReference type="Proteomes" id="UP000001876"/>
    </source>
</evidence>
<feature type="compositionally biased region" description="Basic and acidic residues" evidence="1">
    <location>
        <begin position="166"/>
        <end position="192"/>
    </location>
</feature>
<dbReference type="RefSeq" id="XP_003064767.1">
    <property type="nucleotide sequence ID" value="XM_003064721.1"/>
</dbReference>
<proteinExistence type="predicted"/>
<sequence>MELTVGASCREQRDDAYRGRSANDRAFSRRFDSKEVIRYNLVYSQRVRSDRLHRALVLRREALLRVHEHVLLLLLLPRVVQRPRADDVVRDLERMNRRRRLRVRGGTERSRRSAVRPARDALRQQSRPSAVRDRADLPQHPRVLLAQLARARVDELRAPAFQDCEGRSVVRSDESTSGRSRKASEAELKGVEARASGMKKPRHARRGTSTGRESP</sequence>
<dbReference type="GeneID" id="9690087"/>
<dbReference type="EMBL" id="GG663752">
    <property type="protein sequence ID" value="EEH51101.1"/>
    <property type="molecule type" value="Genomic_DNA"/>
</dbReference>
<organism evidence="3">
    <name type="scientific">Micromonas pusilla (strain CCMP1545)</name>
    <name type="common">Picoplanktonic green alga</name>
    <dbReference type="NCBI Taxonomy" id="564608"/>
    <lineage>
        <taxon>Eukaryota</taxon>
        <taxon>Viridiplantae</taxon>
        <taxon>Chlorophyta</taxon>
        <taxon>Mamiellophyceae</taxon>
        <taxon>Mamiellales</taxon>
        <taxon>Mamiellaceae</taxon>
        <taxon>Micromonas</taxon>
    </lineage>
</organism>